<sequence length="142" mass="15563">MQVGLVNSCGTLEFPSTRSSATSSATSSVTSSVTFSLEPSPSPSPAPDSRPDAVQRQMDKSPIIKNAFNNDEDHNAMLMDMYNSKEEILQLAGQIERKCLGYIDNTEEGDDTTQTKFVEGFNSDNIDYKDVIKLLSEVDELS</sequence>
<dbReference type="EMBL" id="JAFCIX010000271">
    <property type="protein sequence ID" value="KAH6595852.1"/>
    <property type="molecule type" value="Genomic_DNA"/>
</dbReference>
<name>A0ABQ8FCG2_9FUNG</name>
<accession>A0ABQ8FCG2</accession>
<evidence type="ECO:0000313" key="2">
    <source>
        <dbReference type="EMBL" id="KAH6595852.1"/>
    </source>
</evidence>
<evidence type="ECO:0000256" key="1">
    <source>
        <dbReference type="SAM" id="MobiDB-lite"/>
    </source>
</evidence>
<dbReference type="Proteomes" id="UP001648503">
    <property type="component" value="Unassembled WGS sequence"/>
</dbReference>
<feature type="compositionally biased region" description="Low complexity" evidence="1">
    <location>
        <begin position="16"/>
        <end position="36"/>
    </location>
</feature>
<comment type="caution">
    <text evidence="2">The sequence shown here is derived from an EMBL/GenBank/DDBJ whole genome shotgun (WGS) entry which is preliminary data.</text>
</comment>
<feature type="compositionally biased region" description="Basic and acidic residues" evidence="1">
    <location>
        <begin position="49"/>
        <end position="59"/>
    </location>
</feature>
<organism evidence="2 3">
    <name type="scientific">Batrachochytrium salamandrivorans</name>
    <dbReference type="NCBI Taxonomy" id="1357716"/>
    <lineage>
        <taxon>Eukaryota</taxon>
        <taxon>Fungi</taxon>
        <taxon>Fungi incertae sedis</taxon>
        <taxon>Chytridiomycota</taxon>
        <taxon>Chytridiomycota incertae sedis</taxon>
        <taxon>Chytridiomycetes</taxon>
        <taxon>Rhizophydiales</taxon>
        <taxon>Rhizophydiales incertae sedis</taxon>
        <taxon>Batrachochytrium</taxon>
    </lineage>
</organism>
<evidence type="ECO:0000313" key="3">
    <source>
        <dbReference type="Proteomes" id="UP001648503"/>
    </source>
</evidence>
<proteinExistence type="predicted"/>
<protein>
    <submittedName>
        <fullName evidence="2">Uncharacterized protein</fullName>
    </submittedName>
</protein>
<reference evidence="2 3" key="1">
    <citation type="submission" date="2021-02" db="EMBL/GenBank/DDBJ databases">
        <title>Variation within the Batrachochytrium salamandrivorans European outbreak.</title>
        <authorList>
            <person name="Kelly M."/>
            <person name="Pasmans F."/>
            <person name="Shea T.P."/>
            <person name="Munoz J.F."/>
            <person name="Carranza S."/>
            <person name="Cuomo C.A."/>
            <person name="Martel A."/>
        </authorList>
    </citation>
    <scope>NUCLEOTIDE SEQUENCE [LARGE SCALE GENOMIC DNA]</scope>
    <source>
        <strain evidence="2 3">AMFP18/2</strain>
    </source>
</reference>
<feature type="region of interest" description="Disordered" evidence="1">
    <location>
        <begin position="1"/>
        <end position="59"/>
    </location>
</feature>
<keyword evidence="3" id="KW-1185">Reference proteome</keyword>
<gene>
    <name evidence="2" type="ORF">BASA50_005579</name>
</gene>